<comment type="caution">
    <text evidence="1">The sequence shown here is derived from an EMBL/GenBank/DDBJ whole genome shotgun (WGS) entry which is preliminary data.</text>
</comment>
<dbReference type="EMBL" id="ASHM01067724">
    <property type="protein sequence ID" value="PNX54371.1"/>
    <property type="molecule type" value="Genomic_DNA"/>
</dbReference>
<dbReference type="AlphaFoldDB" id="A0A2K3JK17"/>
<name>A0A2K3JK17_TRIPR</name>
<gene>
    <name evidence="1" type="ORF">L195_g047989</name>
</gene>
<protein>
    <submittedName>
        <fullName evidence="1">Uncharacterized protein</fullName>
    </submittedName>
</protein>
<reference evidence="1 2" key="1">
    <citation type="journal article" date="2014" name="Am. J. Bot.">
        <title>Genome assembly and annotation for red clover (Trifolium pratense; Fabaceae).</title>
        <authorList>
            <person name="Istvanek J."/>
            <person name="Jaros M."/>
            <person name="Krenek A."/>
            <person name="Repkova J."/>
        </authorList>
    </citation>
    <scope>NUCLEOTIDE SEQUENCE [LARGE SCALE GENOMIC DNA]</scope>
    <source>
        <strain evidence="2">cv. Tatra</strain>
        <tissue evidence="1">Young leaves</tissue>
    </source>
</reference>
<dbReference type="Proteomes" id="UP000236291">
    <property type="component" value="Unassembled WGS sequence"/>
</dbReference>
<evidence type="ECO:0000313" key="2">
    <source>
        <dbReference type="Proteomes" id="UP000236291"/>
    </source>
</evidence>
<reference evidence="1 2" key="2">
    <citation type="journal article" date="2017" name="Front. Plant Sci.">
        <title>Gene Classification and Mining of Molecular Markers Useful in Red Clover (Trifolium pratense) Breeding.</title>
        <authorList>
            <person name="Istvanek J."/>
            <person name="Dluhosova J."/>
            <person name="Dluhos P."/>
            <person name="Patkova L."/>
            <person name="Nedelnik J."/>
            <person name="Repkova J."/>
        </authorList>
    </citation>
    <scope>NUCLEOTIDE SEQUENCE [LARGE SCALE GENOMIC DNA]</scope>
    <source>
        <strain evidence="2">cv. Tatra</strain>
        <tissue evidence="1">Young leaves</tissue>
    </source>
</reference>
<evidence type="ECO:0000313" key="1">
    <source>
        <dbReference type="EMBL" id="PNX54371.1"/>
    </source>
</evidence>
<sequence length="60" mass="6260">MKDLNLRRRVVAPESEFPIGIGDGNIVKFVGGANGRLIVDAGGEGFKTKGNGGAWETTEG</sequence>
<proteinExistence type="predicted"/>
<organism evidence="1 2">
    <name type="scientific">Trifolium pratense</name>
    <name type="common">Red clover</name>
    <dbReference type="NCBI Taxonomy" id="57577"/>
    <lineage>
        <taxon>Eukaryota</taxon>
        <taxon>Viridiplantae</taxon>
        <taxon>Streptophyta</taxon>
        <taxon>Embryophyta</taxon>
        <taxon>Tracheophyta</taxon>
        <taxon>Spermatophyta</taxon>
        <taxon>Magnoliopsida</taxon>
        <taxon>eudicotyledons</taxon>
        <taxon>Gunneridae</taxon>
        <taxon>Pentapetalae</taxon>
        <taxon>rosids</taxon>
        <taxon>fabids</taxon>
        <taxon>Fabales</taxon>
        <taxon>Fabaceae</taxon>
        <taxon>Papilionoideae</taxon>
        <taxon>50 kb inversion clade</taxon>
        <taxon>NPAAA clade</taxon>
        <taxon>Hologalegina</taxon>
        <taxon>IRL clade</taxon>
        <taxon>Trifolieae</taxon>
        <taxon>Trifolium</taxon>
    </lineage>
</organism>
<accession>A0A2K3JK17</accession>